<dbReference type="KEGG" id="buz:AYM40_28085"/>
<keyword evidence="3" id="KW-1185">Reference proteome</keyword>
<protein>
    <submittedName>
        <fullName evidence="2">Indole acetimide hydrolase</fullName>
    </submittedName>
</protein>
<dbReference type="RefSeq" id="WP_063499380.1">
    <property type="nucleotide sequence ID" value="NZ_CP014579.1"/>
</dbReference>
<dbReference type="InterPro" id="IPR036928">
    <property type="entry name" value="AS_sf"/>
</dbReference>
<dbReference type="Pfam" id="PF01425">
    <property type="entry name" value="Amidase"/>
    <property type="match status" value="1"/>
</dbReference>
<feature type="domain" description="Amidase" evidence="1">
    <location>
        <begin position="33"/>
        <end position="466"/>
    </location>
</feature>
<dbReference type="InterPro" id="IPR023631">
    <property type="entry name" value="Amidase_dom"/>
</dbReference>
<dbReference type="AlphaFoldDB" id="A0A160FSQ5"/>
<dbReference type="EMBL" id="CP014579">
    <property type="protein sequence ID" value="ANB76130.1"/>
    <property type="molecule type" value="Genomic_DNA"/>
</dbReference>
<keyword evidence="2" id="KW-0378">Hydrolase</keyword>
<evidence type="ECO:0000259" key="1">
    <source>
        <dbReference type="Pfam" id="PF01425"/>
    </source>
</evidence>
<dbReference type="OrthoDB" id="9811471at2"/>
<dbReference type="InterPro" id="IPR000120">
    <property type="entry name" value="Amidase"/>
</dbReference>
<name>A0A160FSQ5_9BURK</name>
<dbReference type="GO" id="GO:0016787">
    <property type="term" value="F:hydrolase activity"/>
    <property type="evidence" value="ECO:0007669"/>
    <property type="project" value="UniProtKB-KW"/>
</dbReference>
<organism evidence="2 3">
    <name type="scientific">Paraburkholderia phytofirmans OLGA172</name>
    <dbReference type="NCBI Taxonomy" id="1417228"/>
    <lineage>
        <taxon>Bacteria</taxon>
        <taxon>Pseudomonadati</taxon>
        <taxon>Pseudomonadota</taxon>
        <taxon>Betaproteobacteria</taxon>
        <taxon>Burkholderiales</taxon>
        <taxon>Burkholderiaceae</taxon>
        <taxon>Paraburkholderia</taxon>
    </lineage>
</organism>
<dbReference type="Gene3D" id="3.90.1300.10">
    <property type="entry name" value="Amidase signature (AS) domain"/>
    <property type="match status" value="1"/>
</dbReference>
<dbReference type="Proteomes" id="UP000076852">
    <property type="component" value="Chromosome 2"/>
</dbReference>
<proteinExistence type="predicted"/>
<accession>A0A160FSQ5</accession>
<reference evidence="2 3" key="1">
    <citation type="journal article" date="2016" name="Gene">
        <title>PacBio SMRT assembly of a complex multi-replicon genome reveals chlorocatechol degradative operon in a region of genome plasticity.</title>
        <authorList>
            <person name="Ricker N."/>
            <person name="Shen S.Y."/>
            <person name="Goordial J."/>
            <person name="Jin S."/>
            <person name="Fulthorpe R.R."/>
        </authorList>
    </citation>
    <scope>NUCLEOTIDE SEQUENCE [LARGE SCALE GENOMIC DNA]</scope>
    <source>
        <strain evidence="2 3">OLGA172</strain>
    </source>
</reference>
<dbReference type="PANTHER" id="PTHR11895:SF151">
    <property type="entry name" value="GLUTAMYL-TRNA(GLN) AMIDOTRANSFERASE SUBUNIT A"/>
    <property type="match status" value="1"/>
</dbReference>
<gene>
    <name evidence="2" type="ORF">AYM40_28085</name>
</gene>
<dbReference type="PANTHER" id="PTHR11895">
    <property type="entry name" value="TRANSAMIDASE"/>
    <property type="match status" value="1"/>
</dbReference>
<dbReference type="STRING" id="1804984.AYM40_28085"/>
<dbReference type="NCBIfam" id="NF005688">
    <property type="entry name" value="PRK07488.1"/>
    <property type="match status" value="1"/>
</dbReference>
<dbReference type="SUPFAM" id="SSF75304">
    <property type="entry name" value="Amidase signature (AS) enzymes"/>
    <property type="match status" value="1"/>
</dbReference>
<evidence type="ECO:0000313" key="2">
    <source>
        <dbReference type="EMBL" id="ANB76130.1"/>
    </source>
</evidence>
<evidence type="ECO:0000313" key="3">
    <source>
        <dbReference type="Proteomes" id="UP000076852"/>
    </source>
</evidence>
<sequence>MTWTVDEQLALTATEAVAAIQSGRLKAADYMATLLARAASLSSLNALTSLDLDGALAAARRIDALPPEAKAQLALAGLPIVVKDNINTAGMQTSAGTPALEGFVPKANAPSVQRLLDAGAIVLGKANMHELAFGITSTNFATHAGPVRNPYDPTLIPGGSSGGTAAAIAARIAPAGLGTDTGGSTRIPAALTGIAGFRPSVGNGAAERRYHDPNAVVPISHTRDTVGPMARTVADIALLDAVITGAGPLPAITLNGLRIGLPAPLWEGLERQVEEVARAALRRLEAAGVTFVPVAMGELETLNSRVGGPIAIHEPREDVLAWLVANDAPVKTVAEMAARIASPDVRAIYDSVLADVLGAHYDAALLQWRPRLQQYVAATFADERLDALLFPTTRLAAVPIDDLNGSSTVSIDGAAPIDTMDAFLRNTDPASTSGIPGLSLAAGMSAGGLPVGLELDGPLGEDRRLLAIGVAFEQLLGVLPAPML</sequence>